<gene>
    <name evidence="1" type="ORF">K1T71_014112</name>
</gene>
<keyword evidence="2" id="KW-1185">Reference proteome</keyword>
<organism evidence="1 2">
    <name type="scientific">Dendrolimus kikuchii</name>
    <dbReference type="NCBI Taxonomy" id="765133"/>
    <lineage>
        <taxon>Eukaryota</taxon>
        <taxon>Metazoa</taxon>
        <taxon>Ecdysozoa</taxon>
        <taxon>Arthropoda</taxon>
        <taxon>Hexapoda</taxon>
        <taxon>Insecta</taxon>
        <taxon>Pterygota</taxon>
        <taxon>Neoptera</taxon>
        <taxon>Endopterygota</taxon>
        <taxon>Lepidoptera</taxon>
        <taxon>Glossata</taxon>
        <taxon>Ditrysia</taxon>
        <taxon>Bombycoidea</taxon>
        <taxon>Lasiocampidae</taxon>
        <taxon>Dendrolimus</taxon>
    </lineage>
</organism>
<protein>
    <submittedName>
        <fullName evidence="1">Uncharacterized protein</fullName>
    </submittedName>
</protein>
<comment type="caution">
    <text evidence="1">The sequence shown here is derived from an EMBL/GenBank/DDBJ whole genome shotgun (WGS) entry which is preliminary data.</text>
</comment>
<name>A0ACC1CFD9_9NEOP</name>
<evidence type="ECO:0000313" key="1">
    <source>
        <dbReference type="EMBL" id="KAJ0170184.1"/>
    </source>
</evidence>
<evidence type="ECO:0000313" key="2">
    <source>
        <dbReference type="Proteomes" id="UP000824533"/>
    </source>
</evidence>
<accession>A0ACC1CFD9</accession>
<reference evidence="1 2" key="1">
    <citation type="journal article" date="2021" name="Front. Genet.">
        <title>Chromosome-Level Genome Assembly Reveals Significant Gene Expansion in the Toll and IMD Signaling Pathways of Dendrolimus kikuchii.</title>
        <authorList>
            <person name="Zhou J."/>
            <person name="Wu P."/>
            <person name="Xiong Z."/>
            <person name="Liu N."/>
            <person name="Zhao N."/>
            <person name="Ji M."/>
            <person name="Qiu Y."/>
            <person name="Yang B."/>
        </authorList>
    </citation>
    <scope>NUCLEOTIDE SEQUENCE [LARGE SCALE GENOMIC DNA]</scope>
    <source>
        <strain evidence="1">Ann1</strain>
    </source>
</reference>
<proteinExistence type="predicted"/>
<sequence>MIPNQNCEIYASVLFYLIIKIYSFLYSKYISGMYNKRQPTLTSIPERNETEEELILKKWVPKKKHEVLKAKYKCLKKLFQIYDASVIGILPEALPEQEEEQHVRKRRKRSHRTKTDACAGTREVCNGDIAHTDSENQSIATAVMKDLNLNQYSCTSTQIESINSTKKQENAECQCQCINPPILPYVVMNEKRKLTRFQCFIQRLFGIRRESNHKNHILPNGHVYAASDNNFNCSFWEKRRRRGLRFRRLRRPKKINSDGAIKDMRSSMILTYVQSVQRNCLMDTTPRHCPIVGCRMMFYGIINYNDHLNLCHFTDRKFICLYCHEGFDNEYNKLSHEYEHIGISKLNANISSAKCSTKKVVVTQTDPDMVKCDIPEEKLKKIVSFFDKISDPEQIFTEIKKKRCSESNLHKQSKTQMTESSDTSSTDKRTVSCVNLHRRVNKGHFTSSADSEVTSAQPCGSYGSPNTCRLCGEHFNYRRQLSLHVDLEHRVHNKFSKFHSCAGLMSYAPSKRVDMVSTDGQIKVHSMDPSSSVLGGDGTESSITEDIASRVKSEESMSCDPSTNIIYYTSQESVTTPRIRQCVQGIKTPGYKWEPGTRIIRV</sequence>
<dbReference type="EMBL" id="CM034414">
    <property type="protein sequence ID" value="KAJ0170184.1"/>
    <property type="molecule type" value="Genomic_DNA"/>
</dbReference>
<dbReference type="Proteomes" id="UP000824533">
    <property type="component" value="Linkage Group LG28"/>
</dbReference>